<gene>
    <name evidence="2" type="ORF">GCM10007088_13300</name>
</gene>
<keyword evidence="1" id="KW-0732">Signal</keyword>
<feature type="signal peptide" evidence="1">
    <location>
        <begin position="1"/>
        <end position="22"/>
    </location>
</feature>
<dbReference type="EMBL" id="BMPU01000004">
    <property type="protein sequence ID" value="GGM55804.1"/>
    <property type="molecule type" value="Genomic_DNA"/>
</dbReference>
<dbReference type="PROSITE" id="PS51257">
    <property type="entry name" value="PROKAR_LIPOPROTEIN"/>
    <property type="match status" value="1"/>
</dbReference>
<sequence>MRTSLLYASILLALGLSCSSQTGSGQKGTLSPKSPSTYSIDELDQLYIPLRRDSFILSEGHDEFRAPIEDLFSDEERRAHQTKILEYTWSLNKDSLLTVWYLPFRDSLTVLGKFSYPRDAVF</sequence>
<evidence type="ECO:0000313" key="3">
    <source>
        <dbReference type="Proteomes" id="UP000653477"/>
    </source>
</evidence>
<name>A0ABQ2H7L5_9PORP</name>
<proteinExistence type="predicted"/>
<protein>
    <recommendedName>
        <fullName evidence="4">Lipoprotein</fullName>
    </recommendedName>
</protein>
<accession>A0ABQ2H7L5</accession>
<organism evidence="2 3">
    <name type="scientific">Porphyromonas pasteri</name>
    <dbReference type="NCBI Taxonomy" id="1583331"/>
    <lineage>
        <taxon>Bacteria</taxon>
        <taxon>Pseudomonadati</taxon>
        <taxon>Bacteroidota</taxon>
        <taxon>Bacteroidia</taxon>
        <taxon>Bacteroidales</taxon>
        <taxon>Porphyromonadaceae</taxon>
        <taxon>Porphyromonas</taxon>
    </lineage>
</organism>
<comment type="caution">
    <text evidence="2">The sequence shown here is derived from an EMBL/GenBank/DDBJ whole genome shotgun (WGS) entry which is preliminary data.</text>
</comment>
<evidence type="ECO:0000256" key="1">
    <source>
        <dbReference type="SAM" id="SignalP"/>
    </source>
</evidence>
<feature type="chain" id="PRO_5047440192" description="Lipoprotein" evidence="1">
    <location>
        <begin position="23"/>
        <end position="122"/>
    </location>
</feature>
<keyword evidence="3" id="KW-1185">Reference proteome</keyword>
<evidence type="ECO:0000313" key="2">
    <source>
        <dbReference type="EMBL" id="GGM55804.1"/>
    </source>
</evidence>
<reference evidence="3" key="1">
    <citation type="journal article" date="2019" name="Int. J. Syst. Evol. Microbiol.">
        <title>The Global Catalogue of Microorganisms (GCM) 10K type strain sequencing project: providing services to taxonomists for standard genome sequencing and annotation.</title>
        <authorList>
            <consortium name="The Broad Institute Genomics Platform"/>
            <consortium name="The Broad Institute Genome Sequencing Center for Infectious Disease"/>
            <person name="Wu L."/>
            <person name="Ma J."/>
        </authorList>
    </citation>
    <scope>NUCLEOTIDE SEQUENCE [LARGE SCALE GENOMIC DNA]</scope>
    <source>
        <strain evidence="3">JCM 30531</strain>
    </source>
</reference>
<dbReference type="Proteomes" id="UP000653477">
    <property type="component" value="Unassembled WGS sequence"/>
</dbReference>
<evidence type="ECO:0008006" key="4">
    <source>
        <dbReference type="Google" id="ProtNLM"/>
    </source>
</evidence>